<dbReference type="PANTHER" id="PTHR11138:SF5">
    <property type="entry name" value="METHIONYL-TRNA FORMYLTRANSFERASE, MITOCHONDRIAL"/>
    <property type="match status" value="1"/>
</dbReference>
<dbReference type="GO" id="GO:0004479">
    <property type="term" value="F:methionyl-tRNA formyltransferase activity"/>
    <property type="evidence" value="ECO:0007669"/>
    <property type="project" value="UniProtKB-EC"/>
</dbReference>
<evidence type="ECO:0000256" key="1">
    <source>
        <dbReference type="ARBA" id="ARBA00010699"/>
    </source>
</evidence>
<comment type="caution">
    <text evidence="8">The sequence shown here is derived from an EMBL/GenBank/DDBJ whole genome shotgun (WGS) entry which is preliminary data.</text>
</comment>
<comment type="similarity">
    <text evidence="1 5">Belongs to the Fmt family.</text>
</comment>
<evidence type="ECO:0000313" key="8">
    <source>
        <dbReference type="EMBL" id="MBT9312855.1"/>
    </source>
</evidence>
<dbReference type="SUPFAM" id="SSF53328">
    <property type="entry name" value="Formyltransferase"/>
    <property type="match status" value="1"/>
</dbReference>
<comment type="function">
    <text evidence="5">Attaches a formyl group to the free amino group of methionyl-tRNA(fMet). The formyl group appears to play a dual role in the initiator identity of N-formylmethionyl-tRNA by promoting its recognition by IF2 and preventing the misappropriation of this tRNA by the elongation apparatus.</text>
</comment>
<keyword evidence="9" id="KW-1185">Reference proteome</keyword>
<dbReference type="InterPro" id="IPR001555">
    <property type="entry name" value="GART_AS"/>
</dbReference>
<sequence length="330" mass="36087">MNVVYFGTPQFAVPSLVRLLKDPDFNVIAVVTQPDKRRGRGSKVTPSPVKTVATEAGIPVWQPAKIKKDAETLQFLDTCQADAFVVVAYGQILSQEILDMPRLGSINGHGSILPAYRGAAPIQWSIYNGETETGVTTMLMDAGMDTGPMLLEETIPIGLQDNAWTIAEKLSSLTAELLLSTLHKLDGQAIRPIPQTDDQATYAPLIKKEDYSIDWQRSALDIHNQIRGFYPSCVTQLRQQPLKISETIPLFEDVWSQLPDELQSLKAPYMALDPVQPGHIAAIWKNQGPVIATGNGHLLLRQLQPAGKKAQSGWAFANGSRLEVGEVLGA</sequence>
<evidence type="ECO:0000259" key="7">
    <source>
        <dbReference type="Pfam" id="PF02911"/>
    </source>
</evidence>
<keyword evidence="4 5" id="KW-0648">Protein biosynthesis</keyword>
<evidence type="ECO:0000259" key="6">
    <source>
        <dbReference type="Pfam" id="PF00551"/>
    </source>
</evidence>
<dbReference type="SUPFAM" id="SSF50486">
    <property type="entry name" value="FMT C-terminal domain-like"/>
    <property type="match status" value="1"/>
</dbReference>
<dbReference type="InterPro" id="IPR002376">
    <property type="entry name" value="Formyl_transf_N"/>
</dbReference>
<evidence type="ECO:0000256" key="4">
    <source>
        <dbReference type="ARBA" id="ARBA00022917"/>
    </source>
</evidence>
<dbReference type="CDD" id="cd08646">
    <property type="entry name" value="FMT_core_Met-tRNA-FMT_N"/>
    <property type="match status" value="1"/>
</dbReference>
<evidence type="ECO:0000313" key="9">
    <source>
        <dbReference type="Proteomes" id="UP001196661"/>
    </source>
</evidence>
<name>A0ABS5Y4T6_9CYAN</name>
<dbReference type="InterPro" id="IPR005793">
    <property type="entry name" value="Formyl_trans_C"/>
</dbReference>
<dbReference type="HAMAP" id="MF_00182">
    <property type="entry name" value="Formyl_trans"/>
    <property type="match status" value="1"/>
</dbReference>
<protein>
    <recommendedName>
        <fullName evidence="2 5">Methionyl-tRNA formyltransferase</fullName>
        <ecNumber evidence="2 5">2.1.2.9</ecNumber>
    </recommendedName>
</protein>
<comment type="catalytic activity">
    <reaction evidence="5">
        <text>L-methionyl-tRNA(fMet) + (6R)-10-formyltetrahydrofolate = N-formyl-L-methionyl-tRNA(fMet) + (6S)-5,6,7,8-tetrahydrofolate + H(+)</text>
        <dbReference type="Rhea" id="RHEA:24380"/>
        <dbReference type="Rhea" id="RHEA-COMP:9952"/>
        <dbReference type="Rhea" id="RHEA-COMP:9953"/>
        <dbReference type="ChEBI" id="CHEBI:15378"/>
        <dbReference type="ChEBI" id="CHEBI:57453"/>
        <dbReference type="ChEBI" id="CHEBI:78530"/>
        <dbReference type="ChEBI" id="CHEBI:78844"/>
        <dbReference type="ChEBI" id="CHEBI:195366"/>
        <dbReference type="EC" id="2.1.2.9"/>
    </reaction>
</comment>
<gene>
    <name evidence="5" type="primary">fmt</name>
    <name evidence="8" type="ORF">IXB28_11605</name>
</gene>
<dbReference type="PANTHER" id="PTHR11138">
    <property type="entry name" value="METHIONYL-TRNA FORMYLTRANSFERASE"/>
    <property type="match status" value="1"/>
</dbReference>
<organism evidence="8 9">
    <name type="scientific">Leptothoe kymatousa TAU-MAC 1615</name>
    <dbReference type="NCBI Taxonomy" id="2364775"/>
    <lineage>
        <taxon>Bacteria</taxon>
        <taxon>Bacillati</taxon>
        <taxon>Cyanobacteriota</taxon>
        <taxon>Cyanophyceae</taxon>
        <taxon>Nodosilineales</taxon>
        <taxon>Cymatolegaceae</taxon>
        <taxon>Leptothoe</taxon>
        <taxon>Leptothoe kymatousa</taxon>
    </lineage>
</organism>
<feature type="domain" description="Formyl transferase C-terminal" evidence="7">
    <location>
        <begin position="206"/>
        <end position="320"/>
    </location>
</feature>
<dbReference type="Gene3D" id="3.40.50.12230">
    <property type="match status" value="1"/>
</dbReference>
<dbReference type="NCBIfam" id="TIGR00460">
    <property type="entry name" value="fmt"/>
    <property type="match status" value="1"/>
</dbReference>
<dbReference type="EMBL" id="JADOER010000010">
    <property type="protein sequence ID" value="MBT9312855.1"/>
    <property type="molecule type" value="Genomic_DNA"/>
</dbReference>
<evidence type="ECO:0000256" key="3">
    <source>
        <dbReference type="ARBA" id="ARBA00022679"/>
    </source>
</evidence>
<dbReference type="InterPro" id="IPR011034">
    <property type="entry name" value="Formyl_transferase-like_C_sf"/>
</dbReference>
<dbReference type="Pfam" id="PF00551">
    <property type="entry name" value="Formyl_trans_N"/>
    <property type="match status" value="1"/>
</dbReference>
<dbReference type="Pfam" id="PF02911">
    <property type="entry name" value="Formyl_trans_C"/>
    <property type="match status" value="1"/>
</dbReference>
<dbReference type="InterPro" id="IPR041711">
    <property type="entry name" value="Met-tRNA-FMT_N"/>
</dbReference>
<evidence type="ECO:0000256" key="2">
    <source>
        <dbReference type="ARBA" id="ARBA00012261"/>
    </source>
</evidence>
<dbReference type="CDD" id="cd08704">
    <property type="entry name" value="Met_tRNA_FMT_C"/>
    <property type="match status" value="1"/>
</dbReference>
<accession>A0ABS5Y4T6</accession>
<dbReference type="InterPro" id="IPR036477">
    <property type="entry name" value="Formyl_transf_N_sf"/>
</dbReference>
<proteinExistence type="inferred from homology"/>
<dbReference type="PROSITE" id="PS00373">
    <property type="entry name" value="GART"/>
    <property type="match status" value="1"/>
</dbReference>
<feature type="domain" description="Formyl transferase N-terminal" evidence="6">
    <location>
        <begin position="1"/>
        <end position="181"/>
    </location>
</feature>
<evidence type="ECO:0000256" key="5">
    <source>
        <dbReference type="HAMAP-Rule" id="MF_00182"/>
    </source>
</evidence>
<feature type="binding site" evidence="5">
    <location>
        <begin position="111"/>
        <end position="114"/>
    </location>
    <ligand>
        <name>(6S)-5,6,7,8-tetrahydrofolate</name>
        <dbReference type="ChEBI" id="CHEBI:57453"/>
    </ligand>
</feature>
<dbReference type="InterPro" id="IPR005794">
    <property type="entry name" value="Fmt"/>
</dbReference>
<dbReference type="RefSeq" id="WP_215618758.1">
    <property type="nucleotide sequence ID" value="NZ_JADOER010000010.1"/>
</dbReference>
<dbReference type="InterPro" id="IPR044135">
    <property type="entry name" value="Met-tRNA-FMT_C"/>
</dbReference>
<dbReference type="Proteomes" id="UP001196661">
    <property type="component" value="Unassembled WGS sequence"/>
</dbReference>
<reference evidence="8 9" key="1">
    <citation type="journal article" date="2021" name="Mar. Drugs">
        <title>Genome Reduction and Secondary Metabolism of the Marine Sponge-Associated Cyanobacterium Leptothoe.</title>
        <authorList>
            <person name="Konstantinou D."/>
            <person name="Popin R.V."/>
            <person name="Fewer D.P."/>
            <person name="Sivonen K."/>
            <person name="Gkelis S."/>
        </authorList>
    </citation>
    <scope>NUCLEOTIDE SEQUENCE [LARGE SCALE GENOMIC DNA]</scope>
    <source>
        <strain evidence="8 9">TAU-MAC 1615</strain>
    </source>
</reference>
<dbReference type="EC" id="2.1.2.9" evidence="2 5"/>
<keyword evidence="3 5" id="KW-0808">Transferase</keyword>